<evidence type="ECO:0000313" key="2">
    <source>
        <dbReference type="EMBL" id="EFC38202.1"/>
    </source>
</evidence>
<feature type="region of interest" description="Disordered" evidence="1">
    <location>
        <begin position="1"/>
        <end position="30"/>
    </location>
</feature>
<dbReference type="InParanoid" id="D2VY79"/>
<accession>D2VY79</accession>
<proteinExistence type="predicted"/>
<feature type="compositionally biased region" description="Polar residues" evidence="1">
    <location>
        <begin position="1"/>
        <end position="20"/>
    </location>
</feature>
<feature type="compositionally biased region" description="Basic residues" evidence="1">
    <location>
        <begin position="21"/>
        <end position="30"/>
    </location>
</feature>
<dbReference type="KEGG" id="ngr:NAEGRDRAFT_53199"/>
<dbReference type="GeneID" id="8853883"/>
<dbReference type="AlphaFoldDB" id="D2VY79"/>
<name>D2VY79_NAEGR</name>
<sequence length="187" mass="20769">MKKNQNSNNMSFIDETSNVTKKAKVKKRNKELKIKQSRLRKPLQNDNLLKNYFEFDKQQLTESDLTIYKIINPPNASTTIIDNSNTSSSIENNTTCPIETSTVDTIITCQKVKCKTMNNNNLNQHASSNIEYSSSSLTINSINSSSGGSSTSGSSSSACSDNTLKEEEAVEFDDCESFLSSISFLYN</sequence>
<organism evidence="3">
    <name type="scientific">Naegleria gruberi</name>
    <name type="common">Amoeba</name>
    <dbReference type="NCBI Taxonomy" id="5762"/>
    <lineage>
        <taxon>Eukaryota</taxon>
        <taxon>Discoba</taxon>
        <taxon>Heterolobosea</taxon>
        <taxon>Tetramitia</taxon>
        <taxon>Eutetramitia</taxon>
        <taxon>Vahlkampfiidae</taxon>
        <taxon>Naegleria</taxon>
    </lineage>
</organism>
<dbReference type="RefSeq" id="XP_002670946.1">
    <property type="nucleotide sequence ID" value="XM_002670900.1"/>
</dbReference>
<protein>
    <submittedName>
        <fullName evidence="2">Predicted protein</fullName>
    </submittedName>
</protein>
<reference evidence="2 3" key="1">
    <citation type="journal article" date="2010" name="Cell">
        <title>The genome of Naegleria gruberi illuminates early eukaryotic versatility.</title>
        <authorList>
            <person name="Fritz-Laylin L.K."/>
            <person name="Prochnik S.E."/>
            <person name="Ginger M.L."/>
            <person name="Dacks J.B."/>
            <person name="Carpenter M.L."/>
            <person name="Field M.C."/>
            <person name="Kuo A."/>
            <person name="Paredez A."/>
            <person name="Chapman J."/>
            <person name="Pham J."/>
            <person name="Shu S."/>
            <person name="Neupane R."/>
            <person name="Cipriano M."/>
            <person name="Mancuso J."/>
            <person name="Tu H."/>
            <person name="Salamov A."/>
            <person name="Lindquist E."/>
            <person name="Shapiro H."/>
            <person name="Lucas S."/>
            <person name="Grigoriev I.V."/>
            <person name="Cande W.Z."/>
            <person name="Fulton C."/>
            <person name="Rokhsar D.S."/>
            <person name="Dawson S.C."/>
        </authorList>
    </citation>
    <scope>NUCLEOTIDE SEQUENCE [LARGE SCALE GENOMIC DNA]</scope>
    <source>
        <strain evidence="2 3">NEG-M</strain>
    </source>
</reference>
<evidence type="ECO:0000313" key="3">
    <source>
        <dbReference type="Proteomes" id="UP000006671"/>
    </source>
</evidence>
<dbReference type="EMBL" id="GG738910">
    <property type="protein sequence ID" value="EFC38202.1"/>
    <property type="molecule type" value="Genomic_DNA"/>
</dbReference>
<dbReference type="Proteomes" id="UP000006671">
    <property type="component" value="Unassembled WGS sequence"/>
</dbReference>
<evidence type="ECO:0000256" key="1">
    <source>
        <dbReference type="SAM" id="MobiDB-lite"/>
    </source>
</evidence>
<dbReference type="VEuPathDB" id="AmoebaDB:NAEGRDRAFT_53199"/>
<keyword evidence="3" id="KW-1185">Reference proteome</keyword>
<gene>
    <name evidence="2" type="ORF">NAEGRDRAFT_53199</name>
</gene>